<accession>A0ABW3L3P2</accession>
<reference evidence="2" key="1">
    <citation type="journal article" date="2019" name="Int. J. Syst. Evol. Microbiol.">
        <title>The Global Catalogue of Microorganisms (GCM) 10K type strain sequencing project: providing services to taxonomists for standard genome sequencing and annotation.</title>
        <authorList>
            <consortium name="The Broad Institute Genomics Platform"/>
            <consortium name="The Broad Institute Genome Sequencing Center for Infectious Disease"/>
            <person name="Wu L."/>
            <person name="Ma J."/>
        </authorList>
    </citation>
    <scope>NUCLEOTIDE SEQUENCE [LARGE SCALE GENOMIC DNA]</scope>
    <source>
        <strain evidence="2">CCUG 56607</strain>
    </source>
</reference>
<keyword evidence="2" id="KW-1185">Reference proteome</keyword>
<gene>
    <name evidence="1" type="ORF">ACFQ2J_11295</name>
</gene>
<comment type="caution">
    <text evidence="1">The sequence shown here is derived from an EMBL/GenBank/DDBJ whole genome shotgun (WGS) entry which is preliminary data.</text>
</comment>
<organism evidence="1 2">
    <name type="scientific">Thalassobacillus hwangdonensis</name>
    <dbReference type="NCBI Taxonomy" id="546108"/>
    <lineage>
        <taxon>Bacteria</taxon>
        <taxon>Bacillati</taxon>
        <taxon>Bacillota</taxon>
        <taxon>Bacilli</taxon>
        <taxon>Bacillales</taxon>
        <taxon>Bacillaceae</taxon>
        <taxon>Thalassobacillus</taxon>
    </lineage>
</organism>
<proteinExistence type="predicted"/>
<dbReference type="RefSeq" id="WP_386060175.1">
    <property type="nucleotide sequence ID" value="NZ_JBHTKL010000005.1"/>
</dbReference>
<dbReference type="EMBL" id="JBHTKL010000005">
    <property type="protein sequence ID" value="MFD1019758.1"/>
    <property type="molecule type" value="Genomic_DNA"/>
</dbReference>
<dbReference type="Proteomes" id="UP001596990">
    <property type="component" value="Unassembled WGS sequence"/>
</dbReference>
<evidence type="ECO:0000313" key="1">
    <source>
        <dbReference type="EMBL" id="MFD1019758.1"/>
    </source>
</evidence>
<name>A0ABW3L3P2_9BACI</name>
<evidence type="ECO:0000313" key="2">
    <source>
        <dbReference type="Proteomes" id="UP001596990"/>
    </source>
</evidence>
<protein>
    <submittedName>
        <fullName evidence="1">Uncharacterized protein</fullName>
    </submittedName>
</protein>
<sequence>MVEIIVLRPEKEIGMGCCGGLCGDRDGLINMENEFAHHDDSRLRLGEWYRSMTDLYGEKVDITFIDPRNTLAILMYFGIQVKRGNVTAWRALRHVLMDMKYDAIFMNGRLTSNEEREVFDG</sequence>